<evidence type="ECO:0000313" key="3">
    <source>
        <dbReference type="EMBL" id="KAJ5076910.1"/>
    </source>
</evidence>
<name>A0A9Q0LTC1_ANAIG</name>
<feature type="compositionally biased region" description="Basic and acidic residues" evidence="1">
    <location>
        <begin position="401"/>
        <end position="413"/>
    </location>
</feature>
<feature type="region of interest" description="Disordered" evidence="1">
    <location>
        <begin position="379"/>
        <end position="414"/>
    </location>
</feature>
<organism evidence="3 4">
    <name type="scientific">Anaeramoeba ignava</name>
    <name type="common">Anaerobic marine amoeba</name>
    <dbReference type="NCBI Taxonomy" id="1746090"/>
    <lineage>
        <taxon>Eukaryota</taxon>
        <taxon>Metamonada</taxon>
        <taxon>Anaeramoebidae</taxon>
        <taxon>Anaeramoeba</taxon>
    </lineage>
</organism>
<gene>
    <name evidence="3" type="ORF">M0811_00230</name>
</gene>
<sequence length="892" mass="104149">MTTEKNEEIKLNTTDQEIKNDSKKPEEDEDKFKIEEVKNKEEKEEENKIEEEKKENKIEKDNIETDKQKEEEETKTNEKKRKEENELENKEEKQNSKEEEKKKAKEETRKFSGILRGKLKSVARHSIQIANTQPVIARSQTFRNQKKGFFDELIEINKAFETENVNEDVLKRFPTAGRLMGYWDSYSRNTFAAKNLMVQSKTTNGKSSTTSTKQSTKKSNFANEKQVKKSPLSIPNNQNHDSKENIIPSLENADNQSENLNDDLFGNISKESVSDSDKNLKNEPKKTKKNQSKSRSNSNPKQKTRSKSRSNSKSQEKQIPQEIQVDSNQEIKPQKIRKQSVLSYAEQLFLDPFALDSDSIFNSDSDAIDKESDEIELPKSPKIKANSKLKSKQKITKKKEKQVENVNQKDDQKTATPDQILKVQTMEITQREFIQTGYELCEIPEFNLEFPLLSNEKPKENIFFKALLDFGDDTQLEFEIDNLMKHSLLKDFSIENVLKIIEDDKIELKKSSHLELVNLKKCYISKDIISICRKAYQIYYLTLDLVEILFEKKESLQENDQTDEKIRNQKIISKIVQFLTKFQVVKHGYISKKTMIENSFINEEERKGKIHKLIHKMTKIRKKRSEEYQEKFNKLFGDVRTTSGLRVDKLAQVVESEEEQIQSSDIYLFINAFTKHLIFKYDIPDEYYKLIYILSSRLIFPKISSFCSKLIESKYGQKDREFAKKTFLLKKMQLKKIGLSSCLLPRKNQNAPKYEIIKNKPENENIESKQTNSKNNSFPFEHAIQKFITIGFRSVPYDSLMFFNKIFNLIIEEAKFYKSSQKKKRNPNQVVLTPKEISSTLSYVLIQANPVNLQTCVAFIQNFSSPEDLESNAGKNFKLFCDSIEFIEQLKI</sequence>
<feature type="compositionally biased region" description="Basic residues" evidence="1">
    <location>
        <begin position="381"/>
        <end position="400"/>
    </location>
</feature>
<protein>
    <recommendedName>
        <fullName evidence="2">VPS9 domain-containing protein</fullName>
    </recommendedName>
</protein>
<proteinExistence type="predicted"/>
<evidence type="ECO:0000256" key="1">
    <source>
        <dbReference type="SAM" id="MobiDB-lite"/>
    </source>
</evidence>
<dbReference type="Pfam" id="PF02204">
    <property type="entry name" value="VPS9"/>
    <property type="match status" value="1"/>
</dbReference>
<dbReference type="InterPro" id="IPR003123">
    <property type="entry name" value="VPS9"/>
</dbReference>
<feature type="region of interest" description="Disordered" evidence="1">
    <location>
        <begin position="1"/>
        <end position="108"/>
    </location>
</feature>
<feature type="compositionally biased region" description="Low complexity" evidence="1">
    <location>
        <begin position="201"/>
        <end position="220"/>
    </location>
</feature>
<dbReference type="Gene3D" id="1.20.1050.80">
    <property type="entry name" value="VPS9 domain"/>
    <property type="match status" value="1"/>
</dbReference>
<dbReference type="Proteomes" id="UP001149090">
    <property type="component" value="Unassembled WGS sequence"/>
</dbReference>
<dbReference type="EMBL" id="JAPDFW010000059">
    <property type="protein sequence ID" value="KAJ5076910.1"/>
    <property type="molecule type" value="Genomic_DNA"/>
</dbReference>
<evidence type="ECO:0000313" key="4">
    <source>
        <dbReference type="Proteomes" id="UP001149090"/>
    </source>
</evidence>
<reference evidence="3" key="1">
    <citation type="submission" date="2022-10" db="EMBL/GenBank/DDBJ databases">
        <title>Novel sulphate-reducing endosymbionts in the free-living metamonad Anaeramoeba.</title>
        <authorList>
            <person name="Jerlstrom-Hultqvist J."/>
            <person name="Cepicka I."/>
            <person name="Gallot-Lavallee L."/>
            <person name="Salas-Leiva D."/>
            <person name="Curtis B.A."/>
            <person name="Zahonova K."/>
            <person name="Pipaliya S."/>
            <person name="Dacks J."/>
            <person name="Roger A.J."/>
        </authorList>
    </citation>
    <scope>NUCLEOTIDE SEQUENCE</scope>
    <source>
        <strain evidence="3">BMAN</strain>
    </source>
</reference>
<dbReference type="PROSITE" id="PS51205">
    <property type="entry name" value="VPS9"/>
    <property type="match status" value="1"/>
</dbReference>
<feature type="domain" description="VPS9" evidence="2">
    <location>
        <begin position="716"/>
        <end position="892"/>
    </location>
</feature>
<keyword evidence="4" id="KW-1185">Reference proteome</keyword>
<accession>A0A9Q0LTC1</accession>
<feature type="region of interest" description="Disordered" evidence="1">
    <location>
        <begin position="201"/>
        <end position="331"/>
    </location>
</feature>
<comment type="caution">
    <text evidence="3">The sequence shown here is derived from an EMBL/GenBank/DDBJ whole genome shotgun (WGS) entry which is preliminary data.</text>
</comment>
<dbReference type="InterPro" id="IPR037191">
    <property type="entry name" value="VPS9_dom_sf"/>
</dbReference>
<dbReference type="AlphaFoldDB" id="A0A9Q0LTC1"/>
<dbReference type="SUPFAM" id="SSF109993">
    <property type="entry name" value="VPS9 domain"/>
    <property type="match status" value="1"/>
</dbReference>
<feature type="compositionally biased region" description="Basic and acidic residues" evidence="1">
    <location>
        <begin position="272"/>
        <end position="285"/>
    </location>
</feature>
<evidence type="ECO:0000259" key="2">
    <source>
        <dbReference type="PROSITE" id="PS51205"/>
    </source>
</evidence>